<keyword evidence="5 7" id="KW-0547">Nucleotide-binding</keyword>
<dbReference type="Gene3D" id="3.40.1190.10">
    <property type="entry name" value="Mur-like, catalytic domain"/>
    <property type="match status" value="1"/>
</dbReference>
<dbReference type="Pfam" id="PF21799">
    <property type="entry name" value="MurD-like_N"/>
    <property type="match status" value="1"/>
</dbReference>
<keyword evidence="7 8" id="KW-0573">Peptidoglycan synthesis</keyword>
<dbReference type="Pfam" id="PF08245">
    <property type="entry name" value="Mur_ligase_M"/>
    <property type="match status" value="1"/>
</dbReference>
<dbReference type="Proteomes" id="UP001528823">
    <property type="component" value="Unassembled WGS sequence"/>
</dbReference>
<dbReference type="InterPro" id="IPR036615">
    <property type="entry name" value="Mur_ligase_C_dom_sf"/>
</dbReference>
<dbReference type="PANTHER" id="PTHR43692:SF1">
    <property type="entry name" value="UDP-N-ACETYLMURAMOYLALANINE--D-GLUTAMATE LIGASE"/>
    <property type="match status" value="1"/>
</dbReference>
<keyword evidence="7 8" id="KW-0961">Cell wall biogenesis/degradation</keyword>
<comment type="pathway">
    <text evidence="2 7 8">Cell wall biogenesis; peptidoglycan biosynthesis.</text>
</comment>
<accession>A0ABT5U8U3</accession>
<dbReference type="InterPro" id="IPR005762">
    <property type="entry name" value="MurD"/>
</dbReference>
<feature type="binding site" evidence="7">
    <location>
        <begin position="115"/>
        <end position="121"/>
    </location>
    <ligand>
        <name>ATP</name>
        <dbReference type="ChEBI" id="CHEBI:30616"/>
    </ligand>
</feature>
<evidence type="ECO:0000256" key="1">
    <source>
        <dbReference type="ARBA" id="ARBA00004496"/>
    </source>
</evidence>
<feature type="domain" description="Mur ligase central" evidence="10">
    <location>
        <begin position="113"/>
        <end position="284"/>
    </location>
</feature>
<dbReference type="Pfam" id="PF02875">
    <property type="entry name" value="Mur_ligase_C"/>
    <property type="match status" value="1"/>
</dbReference>
<reference evidence="11 12" key="1">
    <citation type="submission" date="2022-11" db="EMBL/GenBank/DDBJ databases">
        <title>Spartinivicinus poritis sp. nov., isolated from scleractinian coral Porites lutea.</title>
        <authorList>
            <person name="Zhang G."/>
            <person name="Cai L."/>
            <person name="Wei Q."/>
        </authorList>
    </citation>
    <scope>NUCLEOTIDE SEQUENCE [LARGE SCALE GENOMIC DNA]</scope>
    <source>
        <strain evidence="11 12">A2-2</strain>
    </source>
</reference>
<dbReference type="InterPro" id="IPR004101">
    <property type="entry name" value="Mur_ligase_C"/>
</dbReference>
<dbReference type="InterPro" id="IPR036565">
    <property type="entry name" value="Mur-like_cat_sf"/>
</dbReference>
<evidence type="ECO:0000256" key="8">
    <source>
        <dbReference type="RuleBase" id="RU003664"/>
    </source>
</evidence>
<proteinExistence type="inferred from homology"/>
<dbReference type="SUPFAM" id="SSF53623">
    <property type="entry name" value="MurD-like peptide ligases, catalytic domain"/>
    <property type="match status" value="1"/>
</dbReference>
<evidence type="ECO:0000259" key="10">
    <source>
        <dbReference type="Pfam" id="PF08245"/>
    </source>
</evidence>
<dbReference type="EMBL" id="JAPMOU010000014">
    <property type="protein sequence ID" value="MDE1462788.1"/>
    <property type="molecule type" value="Genomic_DNA"/>
</dbReference>
<dbReference type="PANTHER" id="PTHR43692">
    <property type="entry name" value="UDP-N-ACETYLMURAMOYLALANINE--D-GLUTAMATE LIGASE"/>
    <property type="match status" value="1"/>
</dbReference>
<comment type="similarity">
    <text evidence="7">Belongs to the MurCDEF family.</text>
</comment>
<keyword evidence="3 7" id="KW-0963">Cytoplasm</keyword>
<dbReference type="InterPro" id="IPR013221">
    <property type="entry name" value="Mur_ligase_cen"/>
</dbReference>
<evidence type="ECO:0000256" key="7">
    <source>
        <dbReference type="HAMAP-Rule" id="MF_00639"/>
    </source>
</evidence>
<evidence type="ECO:0000259" key="9">
    <source>
        <dbReference type="Pfam" id="PF02875"/>
    </source>
</evidence>
<dbReference type="EC" id="6.3.2.9" evidence="7 8"/>
<evidence type="ECO:0000256" key="5">
    <source>
        <dbReference type="ARBA" id="ARBA00022741"/>
    </source>
</evidence>
<evidence type="ECO:0000313" key="12">
    <source>
        <dbReference type="Proteomes" id="UP001528823"/>
    </source>
</evidence>
<evidence type="ECO:0000256" key="4">
    <source>
        <dbReference type="ARBA" id="ARBA00022598"/>
    </source>
</evidence>
<evidence type="ECO:0000256" key="6">
    <source>
        <dbReference type="ARBA" id="ARBA00022840"/>
    </source>
</evidence>
<keyword evidence="6 7" id="KW-0067">ATP-binding</keyword>
<comment type="catalytic activity">
    <reaction evidence="7 8">
        <text>UDP-N-acetyl-alpha-D-muramoyl-L-alanine + D-glutamate + ATP = UDP-N-acetyl-alpha-D-muramoyl-L-alanyl-D-glutamate + ADP + phosphate + H(+)</text>
        <dbReference type="Rhea" id="RHEA:16429"/>
        <dbReference type="ChEBI" id="CHEBI:15378"/>
        <dbReference type="ChEBI" id="CHEBI:29986"/>
        <dbReference type="ChEBI" id="CHEBI:30616"/>
        <dbReference type="ChEBI" id="CHEBI:43474"/>
        <dbReference type="ChEBI" id="CHEBI:83898"/>
        <dbReference type="ChEBI" id="CHEBI:83900"/>
        <dbReference type="ChEBI" id="CHEBI:456216"/>
        <dbReference type="EC" id="6.3.2.9"/>
    </reaction>
</comment>
<protein>
    <recommendedName>
        <fullName evidence="7 8">UDP-N-acetylmuramoylalanine--D-glutamate ligase</fullName>
        <ecNumber evidence="7 8">6.3.2.9</ecNumber>
    </recommendedName>
    <alternativeName>
        <fullName evidence="7">D-glutamic acid-adding enzyme</fullName>
    </alternativeName>
    <alternativeName>
        <fullName evidence="7">UDP-N-acetylmuramoyl-L-alanyl-D-glutamate synthetase</fullName>
    </alternativeName>
</protein>
<keyword evidence="12" id="KW-1185">Reference proteome</keyword>
<evidence type="ECO:0000256" key="2">
    <source>
        <dbReference type="ARBA" id="ARBA00004752"/>
    </source>
</evidence>
<dbReference type="Gene3D" id="3.90.190.20">
    <property type="entry name" value="Mur ligase, C-terminal domain"/>
    <property type="match status" value="1"/>
</dbReference>
<keyword evidence="7 8" id="KW-0133">Cell shape</keyword>
<dbReference type="Gene3D" id="3.40.50.720">
    <property type="entry name" value="NAD(P)-binding Rossmann-like Domain"/>
    <property type="match status" value="1"/>
</dbReference>
<feature type="domain" description="Mur ligase C-terminal" evidence="9">
    <location>
        <begin position="307"/>
        <end position="423"/>
    </location>
</feature>
<dbReference type="SUPFAM" id="SSF53244">
    <property type="entry name" value="MurD-like peptide ligases, peptide-binding domain"/>
    <property type="match status" value="1"/>
</dbReference>
<name>A0ABT5U8U3_9GAMM</name>
<comment type="function">
    <text evidence="7 8">Cell wall formation. Catalyzes the addition of glutamate to the nucleotide precursor UDP-N-acetylmuramoyl-L-alanine (UMA).</text>
</comment>
<dbReference type="NCBIfam" id="TIGR01087">
    <property type="entry name" value="murD"/>
    <property type="match status" value="1"/>
</dbReference>
<organism evidence="11 12">
    <name type="scientific">Spartinivicinus poritis</name>
    <dbReference type="NCBI Taxonomy" id="2994640"/>
    <lineage>
        <taxon>Bacteria</taxon>
        <taxon>Pseudomonadati</taxon>
        <taxon>Pseudomonadota</taxon>
        <taxon>Gammaproteobacteria</taxon>
        <taxon>Oceanospirillales</taxon>
        <taxon>Zooshikellaceae</taxon>
        <taxon>Spartinivicinus</taxon>
    </lineage>
</organism>
<dbReference type="SUPFAM" id="SSF51984">
    <property type="entry name" value="MurCD N-terminal domain"/>
    <property type="match status" value="1"/>
</dbReference>
<dbReference type="GO" id="GO:0008764">
    <property type="term" value="F:UDP-N-acetylmuramoylalanine-D-glutamate ligase activity"/>
    <property type="evidence" value="ECO:0007669"/>
    <property type="project" value="UniProtKB-EC"/>
</dbReference>
<keyword evidence="7 8" id="KW-0132">Cell division</keyword>
<comment type="subcellular location">
    <subcellularLocation>
        <location evidence="1 7 8">Cytoplasm</location>
    </subcellularLocation>
</comment>
<gene>
    <name evidence="7 11" type="primary">murD</name>
    <name evidence="11" type="ORF">ORQ98_12500</name>
</gene>
<sequence length="450" mass="48786">MITSDQLRIVIGLGKTGYSCARFLAEQGHRVMVVDSRQSPPYLPQLQQDFPELPIKLGVFDSNLLKQASELIVSPGIALAEPAIAEAIASGVPAIGDIELFARAIDNTPVIAITGSNGKSTVTTLVGEIAQAVGIKVAVGGNIGRPVLELLTEKADLYVLELSSFQLETTYSLRPAVACILNISPDHMDRYADLTAYHQAKQRIYRGTQSVVFNRQDALTQPLVPSSVPQVSFGLNEPDLKHFGCRQSNNTIQLSYGLEEWLNSQQLLIKGSHNQANVLAALAIGQQLHWPKAAMLEAIQQFKGLPHRCEWVTEYNQITFINDTKATNVGAAKASIEGLGEQLTGKIILLAGGDGKGADFSELKPAIAKYVKCLLTYGEDGERLAAEVAGAAFQEPVTDLVEAVRQAFHYAEPGDLVLLAPACASFDMFLNFEQRGEVFKKEVMRLVDAQ</sequence>
<keyword evidence="4 7" id="KW-0436">Ligase</keyword>
<comment type="caution">
    <text evidence="11">The sequence shown here is derived from an EMBL/GenBank/DDBJ whole genome shotgun (WGS) entry which is preliminary data.</text>
</comment>
<keyword evidence="7 8" id="KW-0131">Cell cycle</keyword>
<dbReference type="HAMAP" id="MF_00639">
    <property type="entry name" value="MurD"/>
    <property type="match status" value="1"/>
</dbReference>
<dbReference type="RefSeq" id="WP_274689139.1">
    <property type="nucleotide sequence ID" value="NZ_JAPMOU010000014.1"/>
</dbReference>
<evidence type="ECO:0000256" key="3">
    <source>
        <dbReference type="ARBA" id="ARBA00022490"/>
    </source>
</evidence>
<evidence type="ECO:0000313" key="11">
    <source>
        <dbReference type="EMBL" id="MDE1462788.1"/>
    </source>
</evidence>